<evidence type="ECO:0000256" key="3">
    <source>
        <dbReference type="ARBA" id="ARBA00022801"/>
    </source>
</evidence>
<dbReference type="Proteomes" id="UP001193501">
    <property type="component" value="Unassembled WGS sequence"/>
</dbReference>
<gene>
    <name evidence="6" type="ORF">GV832_13840</name>
</gene>
<dbReference type="GO" id="GO:0046872">
    <property type="term" value="F:metal ion binding"/>
    <property type="evidence" value="ECO:0007669"/>
    <property type="project" value="UniProtKB-KW"/>
</dbReference>
<evidence type="ECO:0000256" key="1">
    <source>
        <dbReference type="ARBA" id="ARBA00006745"/>
    </source>
</evidence>
<dbReference type="CDD" id="cd01298">
    <property type="entry name" value="ATZ_TRZ_like"/>
    <property type="match status" value="1"/>
</dbReference>
<dbReference type="AlphaFoldDB" id="A0AAE5BT56"/>
<sequence>MSEILIRGGHVLTMDQRAEFEGDVLIRDGVIVAVGPGLTTQGRVVQARGRVVTPGLVNTHHHLYQSLTRAVPGGQDALLFGWLKTLYPIWAKFGPEEIFTSTQVGLAELALSGCTLTSDHLYLYPNGSRLDDSIAAAAEVGLRFHPTRGAMSIGESDGGLPPDSLVEREPAILEDMIRLVDAHHDPRPGAMVRVGLAPCSPFSVSRDLMREAAILARDKKVMLHTHLAENDEDIAYSLAKFGCRPGQYVEDLGWTGDDVWHAHCVKLNSSEIAMFAGSGTGIAHCPCSNCRLGSGIAPIRQMRDAGVKVGLGVDGSASNDMGNLIAEARQAMLLQRVSRGADAMSAREALEIATLGGARVLGRDDCGMIAPGKRADIAIWDTSGIESAGSWDPAALVLAGPTRVHDLFVEGRQVVGSGQMLTIDLPRVIERQNHLARRLAA</sequence>
<dbReference type="GO" id="GO:0102127">
    <property type="term" value="F:8-oxoguanine deaminase activity"/>
    <property type="evidence" value="ECO:0007669"/>
    <property type="project" value="UniProtKB-EC"/>
</dbReference>
<evidence type="ECO:0000259" key="5">
    <source>
        <dbReference type="Pfam" id="PF01979"/>
    </source>
</evidence>
<dbReference type="Gene3D" id="3.20.20.140">
    <property type="entry name" value="Metal-dependent hydrolases"/>
    <property type="match status" value="1"/>
</dbReference>
<name>A0AAE5BT56_9RHOB</name>
<dbReference type="EC" id="3.5.4.32" evidence="6"/>
<organism evidence="6 7">
    <name type="scientific">Stagnihabitans tardus</name>
    <dbReference type="NCBI Taxonomy" id="2699202"/>
    <lineage>
        <taxon>Bacteria</taxon>
        <taxon>Pseudomonadati</taxon>
        <taxon>Pseudomonadota</taxon>
        <taxon>Alphaproteobacteria</taxon>
        <taxon>Rhodobacterales</taxon>
        <taxon>Paracoccaceae</taxon>
        <taxon>Stagnihabitans</taxon>
    </lineage>
</organism>
<keyword evidence="2" id="KW-0479">Metal-binding</keyword>
<feature type="domain" description="Amidohydrolase-related" evidence="5">
    <location>
        <begin position="51"/>
        <end position="414"/>
    </location>
</feature>
<keyword evidence="7" id="KW-1185">Reference proteome</keyword>
<evidence type="ECO:0000256" key="2">
    <source>
        <dbReference type="ARBA" id="ARBA00022723"/>
    </source>
</evidence>
<dbReference type="PANTHER" id="PTHR43794:SF11">
    <property type="entry name" value="AMIDOHYDROLASE-RELATED DOMAIN-CONTAINING PROTEIN"/>
    <property type="match status" value="1"/>
</dbReference>
<keyword evidence="4" id="KW-0862">Zinc</keyword>
<dbReference type="RefSeq" id="WP_168775485.1">
    <property type="nucleotide sequence ID" value="NZ_JAABNR010000012.1"/>
</dbReference>
<evidence type="ECO:0000256" key="4">
    <source>
        <dbReference type="ARBA" id="ARBA00022833"/>
    </source>
</evidence>
<dbReference type="InterPro" id="IPR006680">
    <property type="entry name" value="Amidohydro-rel"/>
</dbReference>
<reference evidence="6" key="1">
    <citation type="submission" date="2020-01" db="EMBL/GenBank/DDBJ databases">
        <authorList>
            <person name="Chen W.-M."/>
        </authorList>
    </citation>
    <scope>NUCLEOTIDE SEQUENCE</scope>
    <source>
        <strain evidence="6">CYK-10</strain>
    </source>
</reference>
<keyword evidence="3 6" id="KW-0378">Hydrolase</keyword>
<dbReference type="NCBIfam" id="NF006055">
    <property type="entry name" value="PRK08203.1"/>
    <property type="match status" value="1"/>
</dbReference>
<dbReference type="Gene3D" id="2.30.40.10">
    <property type="entry name" value="Urease, subunit C, domain 1"/>
    <property type="match status" value="1"/>
</dbReference>
<dbReference type="PANTHER" id="PTHR43794">
    <property type="entry name" value="AMINOHYDROLASE SSNA-RELATED"/>
    <property type="match status" value="1"/>
</dbReference>
<dbReference type="InterPro" id="IPR011059">
    <property type="entry name" value="Metal-dep_hydrolase_composite"/>
</dbReference>
<dbReference type="InterPro" id="IPR050287">
    <property type="entry name" value="MTA/SAH_deaminase"/>
</dbReference>
<dbReference type="Pfam" id="PF01979">
    <property type="entry name" value="Amidohydro_1"/>
    <property type="match status" value="1"/>
</dbReference>
<dbReference type="GO" id="GO:0019239">
    <property type="term" value="F:deaminase activity"/>
    <property type="evidence" value="ECO:0007669"/>
    <property type="project" value="UniProtKB-ARBA"/>
</dbReference>
<evidence type="ECO:0000313" key="6">
    <source>
        <dbReference type="EMBL" id="NBZ88670.1"/>
    </source>
</evidence>
<comment type="caution">
    <text evidence="6">The sequence shown here is derived from an EMBL/GenBank/DDBJ whole genome shotgun (WGS) entry which is preliminary data.</text>
</comment>
<evidence type="ECO:0000313" key="7">
    <source>
        <dbReference type="Proteomes" id="UP001193501"/>
    </source>
</evidence>
<proteinExistence type="inferred from homology"/>
<comment type="similarity">
    <text evidence="1">Belongs to the metallo-dependent hydrolases superfamily. ATZ/TRZ family.</text>
</comment>
<dbReference type="SUPFAM" id="SSF51556">
    <property type="entry name" value="Metallo-dependent hydrolases"/>
    <property type="match status" value="1"/>
</dbReference>
<protein>
    <submittedName>
        <fullName evidence="6">8-oxoguanine deaminase</fullName>
        <ecNumber evidence="6">3.5.4.32</ecNumber>
    </submittedName>
</protein>
<accession>A0AAE5BT56</accession>
<dbReference type="FunFam" id="3.20.20.140:FF:000014">
    <property type="entry name" value="5-methylthioadenosine/S-adenosylhomocysteine deaminase"/>
    <property type="match status" value="1"/>
</dbReference>
<dbReference type="SUPFAM" id="SSF51338">
    <property type="entry name" value="Composite domain of metallo-dependent hydrolases"/>
    <property type="match status" value="1"/>
</dbReference>
<dbReference type="InterPro" id="IPR032466">
    <property type="entry name" value="Metal_Hydrolase"/>
</dbReference>
<dbReference type="EMBL" id="JAABNR010000012">
    <property type="protein sequence ID" value="NBZ88670.1"/>
    <property type="molecule type" value="Genomic_DNA"/>
</dbReference>